<feature type="disulfide bond" evidence="1">
    <location>
        <begin position="115"/>
        <end position="141"/>
    </location>
</feature>
<evidence type="ECO:0000313" key="4">
    <source>
        <dbReference type="EMBL" id="RAW18696.1"/>
    </source>
</evidence>
<dbReference type="InterPro" id="IPR037460">
    <property type="entry name" value="SEST-like"/>
</dbReference>
<gene>
    <name evidence="4" type="ORF">DPM12_01070</name>
</gene>
<dbReference type="SUPFAM" id="SSF52266">
    <property type="entry name" value="SGNH hydrolase"/>
    <property type="match status" value="1"/>
</dbReference>
<feature type="region of interest" description="Disordered" evidence="2">
    <location>
        <begin position="1"/>
        <end position="23"/>
    </location>
</feature>
<feature type="disulfide bond" evidence="1">
    <location>
        <begin position="244"/>
        <end position="296"/>
    </location>
</feature>
<comment type="caution">
    <text evidence="4">The sequence shown here is derived from an EMBL/GenBank/DDBJ whole genome shotgun (WGS) entry which is preliminary data.</text>
</comment>
<dbReference type="GO" id="GO:0004806">
    <property type="term" value="F:triacylglycerol lipase activity"/>
    <property type="evidence" value="ECO:0007669"/>
    <property type="project" value="TreeGrafter"/>
</dbReference>
<feature type="disulfide bond" evidence="1">
    <location>
        <begin position="185"/>
        <end position="192"/>
    </location>
</feature>
<sequence length="372" mass="39629">MGITRYGSAFRPGRSGSRRHNRRTQVRTLASMLGALALLITVAGPVASEPVTAVRPGEVSSGESAATEAATLAPSSRGEIDPPRVRIRRNPPAGVVSLGDSYSSGLGVGEYDDDCDRTPQAWGMLIFSDEIAPSDRQLLACSGATISDVYDQLDDLEGGDGPGERLITLTVGGNDIGFAGELARCFVPLVGCASREDVLADRIDALVEPLRQLYLDVQDAAPADTLIVGGYPLLVPDPDVRSRCRALTPLLSTEERQMIRRLGGALNEAIEEAATAAGVQSAGSQLEETFDGHEACANEPGDWLHGLKLSWPASADEAAALEAELSADLEEDREAELRWSVVGTFVRDSFHPTVEGQFGYAEAFTRVWSQPH</sequence>
<evidence type="ECO:0000256" key="1">
    <source>
        <dbReference type="PIRSR" id="PIRSR637460-2"/>
    </source>
</evidence>
<dbReference type="PANTHER" id="PTHR37981">
    <property type="entry name" value="LIPASE 2"/>
    <property type="match status" value="1"/>
</dbReference>
<dbReference type="AlphaFoldDB" id="A0A329R3Y7"/>
<evidence type="ECO:0000259" key="3">
    <source>
        <dbReference type="Pfam" id="PF13472"/>
    </source>
</evidence>
<feature type="region of interest" description="Disordered" evidence="2">
    <location>
        <begin position="57"/>
        <end position="92"/>
    </location>
</feature>
<evidence type="ECO:0000256" key="2">
    <source>
        <dbReference type="SAM" id="MobiDB-lite"/>
    </source>
</evidence>
<dbReference type="PANTHER" id="PTHR37981:SF1">
    <property type="entry name" value="SGNH HYDROLASE-TYPE ESTERASE DOMAIN-CONTAINING PROTEIN"/>
    <property type="match status" value="1"/>
</dbReference>
<evidence type="ECO:0000313" key="5">
    <source>
        <dbReference type="Proteomes" id="UP000250462"/>
    </source>
</evidence>
<dbReference type="Proteomes" id="UP000250462">
    <property type="component" value="Unassembled WGS sequence"/>
</dbReference>
<dbReference type="EMBL" id="QMIG01000001">
    <property type="protein sequence ID" value="RAW18696.1"/>
    <property type="molecule type" value="Genomic_DNA"/>
</dbReference>
<dbReference type="InterPro" id="IPR013830">
    <property type="entry name" value="SGNH_hydro"/>
</dbReference>
<protein>
    <recommendedName>
        <fullName evidence="3">SGNH hydrolase-type esterase domain-containing protein</fullName>
    </recommendedName>
</protein>
<dbReference type="InterPro" id="IPR036514">
    <property type="entry name" value="SGNH_hydro_sf"/>
</dbReference>
<dbReference type="Pfam" id="PF13472">
    <property type="entry name" value="Lipase_GDSL_2"/>
    <property type="match status" value="1"/>
</dbReference>
<keyword evidence="1" id="KW-1015">Disulfide bond</keyword>
<feature type="compositionally biased region" description="Low complexity" evidence="2">
    <location>
        <begin position="60"/>
        <end position="76"/>
    </location>
</feature>
<accession>A0A329R3Y7</accession>
<feature type="domain" description="SGNH hydrolase-type esterase" evidence="3">
    <location>
        <begin position="98"/>
        <end position="306"/>
    </location>
</feature>
<name>A0A329R3Y7_9ACTN</name>
<reference evidence="4 5" key="1">
    <citation type="submission" date="2018-06" db="EMBL/GenBank/DDBJ databases">
        <title>Phytoactinopolyspora halophila sp. nov., a novel halophilic actinomycete isolated from a saline soil in China.</title>
        <authorList>
            <person name="Tang S.-K."/>
        </authorList>
    </citation>
    <scope>NUCLEOTIDE SEQUENCE [LARGE SCALE GENOMIC DNA]</scope>
    <source>
        <strain evidence="4 5">YIM 96934</strain>
    </source>
</reference>
<proteinExistence type="predicted"/>
<organism evidence="4 5">
    <name type="scientific">Phytoactinopolyspora halophila</name>
    <dbReference type="NCBI Taxonomy" id="1981511"/>
    <lineage>
        <taxon>Bacteria</taxon>
        <taxon>Bacillati</taxon>
        <taxon>Actinomycetota</taxon>
        <taxon>Actinomycetes</taxon>
        <taxon>Jiangellales</taxon>
        <taxon>Jiangellaceae</taxon>
        <taxon>Phytoactinopolyspora</taxon>
    </lineage>
</organism>
<keyword evidence="5" id="KW-1185">Reference proteome</keyword>
<dbReference type="GO" id="GO:0019433">
    <property type="term" value="P:triglyceride catabolic process"/>
    <property type="evidence" value="ECO:0007669"/>
    <property type="project" value="TreeGrafter"/>
</dbReference>
<dbReference type="Gene3D" id="3.40.50.1110">
    <property type="entry name" value="SGNH hydrolase"/>
    <property type="match status" value="1"/>
</dbReference>